<dbReference type="STRING" id="747676.F4RB09"/>
<name>F4RB09_MELLP</name>
<dbReference type="GeneID" id="18936622"/>
<dbReference type="SUPFAM" id="SSF56112">
    <property type="entry name" value="Protein kinase-like (PK-like)"/>
    <property type="match status" value="1"/>
</dbReference>
<sequence>MLRSVVHEPLKQKVVIKKITFFNHSIVFCLRILREIKLFRWFSHKNIISILDIVKPSSIEEFSEVHLIQASMETDMHQMICFFTKRSQGTPFSCVGVLPLTSLKTI</sequence>
<evidence type="ECO:0008006" key="3">
    <source>
        <dbReference type="Google" id="ProtNLM"/>
    </source>
</evidence>
<accession>F4RB09</accession>
<evidence type="ECO:0000313" key="1">
    <source>
        <dbReference type="EMBL" id="EGG10682.1"/>
    </source>
</evidence>
<dbReference type="EMBL" id="GL883094">
    <property type="protein sequence ID" value="EGG10682.1"/>
    <property type="molecule type" value="Genomic_DNA"/>
</dbReference>
<protein>
    <recommendedName>
        <fullName evidence="3">Protein kinase domain-containing protein</fullName>
    </recommendedName>
</protein>
<proteinExistence type="predicted"/>
<organism evidence="2">
    <name type="scientific">Melampsora larici-populina (strain 98AG31 / pathotype 3-4-7)</name>
    <name type="common">Poplar leaf rust fungus</name>
    <dbReference type="NCBI Taxonomy" id="747676"/>
    <lineage>
        <taxon>Eukaryota</taxon>
        <taxon>Fungi</taxon>
        <taxon>Dikarya</taxon>
        <taxon>Basidiomycota</taxon>
        <taxon>Pucciniomycotina</taxon>
        <taxon>Pucciniomycetes</taxon>
        <taxon>Pucciniales</taxon>
        <taxon>Melampsoraceae</taxon>
        <taxon>Melampsora</taxon>
    </lineage>
</organism>
<dbReference type="VEuPathDB" id="FungiDB:MELLADRAFT_93599"/>
<dbReference type="Gene3D" id="3.30.200.20">
    <property type="entry name" value="Phosphorylase Kinase, domain 1"/>
    <property type="match status" value="1"/>
</dbReference>
<dbReference type="eggNOG" id="KOG0660">
    <property type="taxonomic scope" value="Eukaryota"/>
</dbReference>
<dbReference type="Proteomes" id="UP000001072">
    <property type="component" value="Unassembled WGS sequence"/>
</dbReference>
<dbReference type="AlphaFoldDB" id="F4RB09"/>
<dbReference type="HOGENOM" id="CLU_2223812_0_0_1"/>
<dbReference type="InterPro" id="IPR011009">
    <property type="entry name" value="Kinase-like_dom_sf"/>
</dbReference>
<gene>
    <name evidence="1" type="ORF">MELLADRAFT_93599</name>
</gene>
<dbReference type="InParanoid" id="F4RB09"/>
<dbReference type="RefSeq" id="XP_007406151.1">
    <property type="nucleotide sequence ID" value="XM_007406089.1"/>
</dbReference>
<dbReference type="KEGG" id="mlr:MELLADRAFT_93599"/>
<evidence type="ECO:0000313" key="2">
    <source>
        <dbReference type="Proteomes" id="UP000001072"/>
    </source>
</evidence>
<dbReference type="OrthoDB" id="192887at2759"/>
<keyword evidence="2" id="KW-1185">Reference proteome</keyword>
<reference evidence="2" key="1">
    <citation type="journal article" date="2011" name="Proc. Natl. Acad. Sci. U.S.A.">
        <title>Obligate biotrophy features unraveled by the genomic analysis of rust fungi.</title>
        <authorList>
            <person name="Duplessis S."/>
            <person name="Cuomo C.A."/>
            <person name="Lin Y.-C."/>
            <person name="Aerts A."/>
            <person name="Tisserant E."/>
            <person name="Veneault-Fourrey C."/>
            <person name="Joly D.L."/>
            <person name="Hacquard S."/>
            <person name="Amselem J."/>
            <person name="Cantarel B.L."/>
            <person name="Chiu R."/>
            <person name="Coutinho P.M."/>
            <person name="Feau N."/>
            <person name="Field M."/>
            <person name="Frey P."/>
            <person name="Gelhaye E."/>
            <person name="Goldberg J."/>
            <person name="Grabherr M.G."/>
            <person name="Kodira C.D."/>
            <person name="Kohler A."/>
            <person name="Kuees U."/>
            <person name="Lindquist E.A."/>
            <person name="Lucas S.M."/>
            <person name="Mago R."/>
            <person name="Mauceli E."/>
            <person name="Morin E."/>
            <person name="Murat C."/>
            <person name="Pangilinan J.L."/>
            <person name="Park R."/>
            <person name="Pearson M."/>
            <person name="Quesneville H."/>
            <person name="Rouhier N."/>
            <person name="Sakthikumar S."/>
            <person name="Salamov A.A."/>
            <person name="Schmutz J."/>
            <person name="Selles B."/>
            <person name="Shapiro H."/>
            <person name="Tanguay P."/>
            <person name="Tuskan G.A."/>
            <person name="Henrissat B."/>
            <person name="Van de Peer Y."/>
            <person name="Rouze P."/>
            <person name="Ellis J.G."/>
            <person name="Dodds P.N."/>
            <person name="Schein J.E."/>
            <person name="Zhong S."/>
            <person name="Hamelin R.C."/>
            <person name="Grigoriev I.V."/>
            <person name="Szabo L.J."/>
            <person name="Martin F."/>
        </authorList>
    </citation>
    <scope>NUCLEOTIDE SEQUENCE [LARGE SCALE GENOMIC DNA]</scope>
    <source>
        <strain evidence="2">98AG31 / pathotype 3-4-7</strain>
    </source>
</reference>